<evidence type="ECO:0000256" key="2">
    <source>
        <dbReference type="SAM" id="SignalP"/>
    </source>
</evidence>
<reference evidence="3" key="1">
    <citation type="submission" date="2020-09" db="EMBL/GenBank/DDBJ databases">
        <title>Nocardioides sp. strain MJB4 16S ribosomal RNA gene Genome sequencing and assembly.</title>
        <authorList>
            <person name="Kim I."/>
        </authorList>
    </citation>
    <scope>NUCLEOTIDE SEQUENCE</scope>
    <source>
        <strain evidence="3">MJB4</strain>
    </source>
</reference>
<dbReference type="PROSITE" id="PS51257">
    <property type="entry name" value="PROKAR_LIPOPROTEIN"/>
    <property type="match status" value="1"/>
</dbReference>
<evidence type="ECO:0000313" key="4">
    <source>
        <dbReference type="Proteomes" id="UP000616839"/>
    </source>
</evidence>
<dbReference type="EMBL" id="JACYXZ010000002">
    <property type="protein sequence ID" value="MBD8869976.1"/>
    <property type="molecule type" value="Genomic_DNA"/>
</dbReference>
<comment type="caution">
    <text evidence="3">The sequence shown here is derived from an EMBL/GenBank/DDBJ whole genome shotgun (WGS) entry which is preliminary data.</text>
</comment>
<feature type="compositionally biased region" description="Basic and acidic residues" evidence="1">
    <location>
        <begin position="211"/>
        <end position="227"/>
    </location>
</feature>
<dbReference type="AlphaFoldDB" id="A0A927K4Z2"/>
<keyword evidence="2" id="KW-0732">Signal</keyword>
<keyword evidence="4" id="KW-1185">Reference proteome</keyword>
<feature type="region of interest" description="Disordered" evidence="1">
    <location>
        <begin position="201"/>
        <end position="227"/>
    </location>
</feature>
<evidence type="ECO:0000256" key="1">
    <source>
        <dbReference type="SAM" id="MobiDB-lite"/>
    </source>
</evidence>
<dbReference type="Proteomes" id="UP000616839">
    <property type="component" value="Unassembled WGS sequence"/>
</dbReference>
<evidence type="ECO:0000313" key="3">
    <source>
        <dbReference type="EMBL" id="MBD8869976.1"/>
    </source>
</evidence>
<name>A0A927K4Z2_9ACTN</name>
<dbReference type="RefSeq" id="WP_192143047.1">
    <property type="nucleotide sequence ID" value="NZ_JACYXZ010000002.1"/>
</dbReference>
<feature type="region of interest" description="Disordered" evidence="1">
    <location>
        <begin position="23"/>
        <end position="64"/>
    </location>
</feature>
<proteinExistence type="predicted"/>
<protein>
    <recommendedName>
        <fullName evidence="5">DUF4352 domain-containing protein</fullName>
    </recommendedName>
</protein>
<evidence type="ECO:0008006" key="5">
    <source>
        <dbReference type="Google" id="ProtNLM"/>
    </source>
</evidence>
<feature type="compositionally biased region" description="Low complexity" evidence="1">
    <location>
        <begin position="32"/>
        <end position="51"/>
    </location>
</feature>
<feature type="signal peptide" evidence="2">
    <location>
        <begin position="1"/>
        <end position="20"/>
    </location>
</feature>
<gene>
    <name evidence="3" type="ORF">IE331_10120</name>
</gene>
<accession>A0A927K4Z2</accession>
<sequence length="227" mass="24427">MTSLGLRRVSLLLASALLLAGCGSGGDEEEAAPGGTAEEAPSSESTASGSAEPEEDGLTPPGSELELKQSATFTWQPKQKVEGTVEVRVDRLKRTTMADFAAFKLDKAMRRSIPYYVQVRVKNLTDENLGGVELPLFLDNGSDVLFPSARITSSFKPCPSRPLPKKFTKGKKADLCLVFLSPEKTELEAVALRPSEADEPITWTGKVAGSPDEKQEKQGKKGKKKDS</sequence>
<organism evidence="3 4">
    <name type="scientific">Nocardioides donggukensis</name>
    <dbReference type="NCBI Taxonomy" id="2774019"/>
    <lineage>
        <taxon>Bacteria</taxon>
        <taxon>Bacillati</taxon>
        <taxon>Actinomycetota</taxon>
        <taxon>Actinomycetes</taxon>
        <taxon>Propionibacteriales</taxon>
        <taxon>Nocardioidaceae</taxon>
        <taxon>Nocardioides</taxon>
    </lineage>
</organism>
<feature type="chain" id="PRO_5038735329" description="DUF4352 domain-containing protein" evidence="2">
    <location>
        <begin position="21"/>
        <end position="227"/>
    </location>
</feature>